<accession>A0A494X6E7</accession>
<dbReference type="InterPro" id="IPR025883">
    <property type="entry name" value="Cadherin-like_domain"/>
</dbReference>
<dbReference type="Pfam" id="PF00395">
    <property type="entry name" value="SLH"/>
    <property type="match status" value="3"/>
</dbReference>
<evidence type="ECO:0000259" key="2">
    <source>
        <dbReference type="PROSITE" id="PS51272"/>
    </source>
</evidence>
<dbReference type="PANTHER" id="PTHR43308">
    <property type="entry name" value="OUTER MEMBRANE PROTEIN ALPHA-RELATED"/>
    <property type="match status" value="1"/>
</dbReference>
<dbReference type="PANTHER" id="PTHR43308:SF5">
    <property type="entry name" value="S-LAYER PROTEIN _ PEPTIDOGLYCAN ENDO-BETA-N-ACETYLGLUCOSAMINIDASE"/>
    <property type="match status" value="1"/>
</dbReference>
<dbReference type="PROSITE" id="PS51272">
    <property type="entry name" value="SLH"/>
    <property type="match status" value="3"/>
</dbReference>
<feature type="domain" description="SLH" evidence="2">
    <location>
        <begin position="1525"/>
        <end position="1585"/>
    </location>
</feature>
<gene>
    <name evidence="3" type="ORF">D7Z26_24665</name>
</gene>
<dbReference type="NCBIfam" id="TIGR02543">
    <property type="entry name" value="List_Bact_rpt"/>
    <property type="match status" value="6"/>
</dbReference>
<feature type="domain" description="SLH" evidence="2">
    <location>
        <begin position="1651"/>
        <end position="1706"/>
    </location>
</feature>
<dbReference type="SUPFAM" id="SSF89372">
    <property type="entry name" value="Fucose-specific lectin"/>
    <property type="match status" value="1"/>
</dbReference>
<feature type="domain" description="SLH" evidence="2">
    <location>
        <begin position="1586"/>
        <end position="1649"/>
    </location>
</feature>
<dbReference type="InterPro" id="IPR013378">
    <property type="entry name" value="InlB-like_B-rpt"/>
</dbReference>
<organism evidence="3 4">
    <name type="scientific">Cohnella endophytica</name>
    <dbReference type="NCBI Taxonomy" id="2419778"/>
    <lineage>
        <taxon>Bacteria</taxon>
        <taxon>Bacillati</taxon>
        <taxon>Bacillota</taxon>
        <taxon>Bacilli</taxon>
        <taxon>Bacillales</taxon>
        <taxon>Paenibacillaceae</taxon>
        <taxon>Cohnella</taxon>
    </lineage>
</organism>
<evidence type="ECO:0000256" key="1">
    <source>
        <dbReference type="ARBA" id="ARBA00004196"/>
    </source>
</evidence>
<dbReference type="Pfam" id="PF12733">
    <property type="entry name" value="Cadherin-like"/>
    <property type="match status" value="2"/>
</dbReference>
<dbReference type="Proteomes" id="UP000282076">
    <property type="component" value="Unassembled WGS sequence"/>
</dbReference>
<proteinExistence type="predicted"/>
<dbReference type="InterPro" id="IPR051465">
    <property type="entry name" value="Cell_Envelope_Struct_Comp"/>
</dbReference>
<protein>
    <recommendedName>
        <fullName evidence="2">SLH domain-containing protein</fullName>
    </recommendedName>
</protein>
<dbReference type="InterPro" id="IPR042229">
    <property type="entry name" value="Listeria/Bacterioides_rpt_sf"/>
</dbReference>
<sequence length="1706" mass="178834">MKGIWKKGWMTKPTILIAAIAVFLGLLADGGNRAEASVYSWETVGNANFSDGMAVGTSLSVKGGTPYVGYIDNGGSANKAMVKKYNSASGSWESPCNMKYGTRNSAYPSLDVDQGIPYFAFQDGESQSNKKGRVLTCQNGGDWETVGGDFFSGGAADYVSLKIDNGTIYVAYSDGANSGRATVKKLNNGSWETVGGAAVSPASAGNVSLYIDGGTPYVAYTDGANSWKGTVMKYDDANGWTQVGNDTFSGSTSANYLSLYVDHGTPYVAYYYMAIPNFYSVMKKLDAESGSWVTVGNGPFWNSSISATSVYVLDGVPYVAYYDQSKVVVKRPNESGWEKVGVDFNLSSSPSLDAYDGTLYVATSASKLSVAKLVIRYNITYAANNSTGGTVPVDGGVYDNRTSATVMNNTGSLLKTGHTFAGWNTKADGSGTSYLPGTSYTFDKADATLYAKWDINKYSVSFISNGGSAIGAQIVSYGGAVVRPSDPARLGHTFDGWYADENLQTPYAFGTPIGDSDIALYAKWKIKSYAVTYNGNGNDAGSAPAAGNPVYNTSITVSGNSGNLARTGYTFAGWNTKADGSGTSYAANGTANFTIGAADVTLYAQWTANSYTVSFDSKGGSNVSSQTVDFGQAVSAPSDPSRTGYTFGGWHADINLLIPYSFTTPIGATDFKLYAKWIINSYRVIYNGNGNTGGSVPAGGSQEFGSSVVVQGNAGNLEKTGHTFAGWNTEADGKGTSYKEDDAFTIGAADVTLYAAWSVNRYVVTYDGNGSDGGSVPASGSHDYRSSVAVPNNTGDLTLTGYSFAGWNTEADGSGTRYDVGDTFEMGASDAKLYAMWTINRYSVTYHGNGATSGSAPSDSINHVYDTSVNVMGNTGNLAKTGYTFTGWNTASDGKGTSYAADGAATFTIGADHVTLYAQWTVNSYTLEYRGSDADSGNAPTDSNRYDYNTSVTVKGNTGNLVKKGYTLAGWNTASDGSGTSYAADGAATFTMGAGDVALYAQWTINSYTVAYNGNEADSGIAPIDGNRYDYNTNVIVMGNTGDLEKTGYTFGGWNTAPDGSGTSYAADGTATFKIDAGGATLYAQWIANSYSIGYNGNGAESGNVPSVSSHDYNTRVTVPGNAGNLKKTGYAFAGWNTANDGSGTSYAAGSTFSMVSGDLTLYAQWLSSNAMLADLSVDQGQLSPTFSQSILNYSLELDYTETEISLSLTIADSSQAISVTGAAYQSETGGVYSYRASELNFGPTPIRIAVTAQDGTVNTYTITVNRVSGNNADLDGLLLSSGTLSPVFKSERTDYVSNVANGVSSLTATATASDLRATITVNGKSVVNGQSSDVIDLEIGDNPVTVEVTARDGTMKSYTVIVKRASGNSGGGGGGMPNSDKVIAADGQLTLPVGREGEVRLGDAVTVTIPAGASAKELKITIEQVTNTQNLVLNGAVLASPVYEILKNFSENFSKPVTLTLAFDPASLKSNQRAAVFYYDEIKKVWVKVGGKVNGSFITVDVDHFTKYAVLAVESTQEVPGNSAVPTDFTDISGHWAEAKIKQAVSDGIVTGYPNGTFKPGSTVTRAEFAVMLMNALKPQTEGAELTFADTAKIGAWAQKAVAQAVQAGIIHGYRDGTFRPNAEITRAEMAVMVASALKLSIESNNATDFADDKNIPSWAKGAAAAIKKLGIIEGKGTNVFDPNGRTTRAEAITVLLRMLAQQSN</sequence>
<evidence type="ECO:0000313" key="3">
    <source>
        <dbReference type="EMBL" id="RKP46277.1"/>
    </source>
</evidence>
<reference evidence="3 4" key="1">
    <citation type="submission" date="2018-10" db="EMBL/GenBank/DDBJ databases">
        <title>Cohnella sp. M2MS4P-1, whole genome shotgun sequence.</title>
        <authorList>
            <person name="Tuo L."/>
        </authorList>
    </citation>
    <scope>NUCLEOTIDE SEQUENCE [LARGE SCALE GENOMIC DNA]</scope>
    <source>
        <strain evidence="3 4">M2MS4P-1</strain>
    </source>
</reference>
<dbReference type="Gene3D" id="2.60.220.30">
    <property type="match status" value="1"/>
</dbReference>
<evidence type="ECO:0000313" key="4">
    <source>
        <dbReference type="Proteomes" id="UP000282076"/>
    </source>
</evidence>
<keyword evidence="4" id="KW-1185">Reference proteome</keyword>
<dbReference type="GO" id="GO:0030313">
    <property type="term" value="C:cell envelope"/>
    <property type="evidence" value="ECO:0007669"/>
    <property type="project" value="UniProtKB-SubCell"/>
</dbReference>
<comment type="caution">
    <text evidence="3">The sequence shown here is derived from an EMBL/GenBank/DDBJ whole genome shotgun (WGS) entry which is preliminary data.</text>
</comment>
<comment type="subcellular location">
    <subcellularLocation>
        <location evidence="1">Cell envelope</location>
    </subcellularLocation>
</comment>
<dbReference type="OrthoDB" id="9802993at2"/>
<dbReference type="EMBL" id="RBZM01000013">
    <property type="protein sequence ID" value="RKP46277.1"/>
    <property type="molecule type" value="Genomic_DNA"/>
</dbReference>
<dbReference type="RefSeq" id="WP_120979705.1">
    <property type="nucleotide sequence ID" value="NZ_RBZM01000013.1"/>
</dbReference>
<name>A0A494X6E7_9BACL</name>
<dbReference type="Pfam" id="PF09479">
    <property type="entry name" value="Flg_new"/>
    <property type="match status" value="10"/>
</dbReference>
<dbReference type="InterPro" id="IPR001119">
    <property type="entry name" value="SLH_dom"/>
</dbReference>
<dbReference type="Gene3D" id="2.60.40.4270">
    <property type="entry name" value="Listeria-Bacteroides repeat domain"/>
    <property type="match status" value="10"/>
</dbReference>